<dbReference type="Proteomes" id="UP000005178">
    <property type="component" value="Unassembled WGS sequence"/>
</dbReference>
<reference evidence="1" key="2">
    <citation type="submission" date="2013-08" db="EMBL/GenBank/DDBJ databases">
        <title>Draft genome sequence of Anaerofustis stercorihominis (DSM 17244).</title>
        <authorList>
            <person name="Sudarsanam P."/>
            <person name="Ley R."/>
            <person name="Guruge J."/>
            <person name="Turnbaugh P.J."/>
            <person name="Mahowald M."/>
            <person name="Liep D."/>
            <person name="Gordon J."/>
        </authorList>
    </citation>
    <scope>NUCLEOTIDE SEQUENCE</scope>
    <source>
        <strain evidence="1">DSM 17244</strain>
    </source>
</reference>
<dbReference type="EMBL" id="ABIL02000003">
    <property type="protein sequence ID" value="EDS73541.1"/>
    <property type="molecule type" value="Genomic_DNA"/>
</dbReference>
<sequence>MWLSDLGKFNIPFGEALAAAASGVVSSILWTSKEWWGLRGKTPYKNI</sequence>
<keyword evidence="2" id="KW-1185">Reference proteome</keyword>
<organism evidence="1 2">
    <name type="scientific">Anaerofustis stercorihominis DSM 17244</name>
    <dbReference type="NCBI Taxonomy" id="445971"/>
    <lineage>
        <taxon>Bacteria</taxon>
        <taxon>Bacillati</taxon>
        <taxon>Bacillota</taxon>
        <taxon>Clostridia</taxon>
        <taxon>Eubacteriales</taxon>
        <taxon>Eubacteriaceae</taxon>
        <taxon>Anaerofustis</taxon>
    </lineage>
</organism>
<dbReference type="HOGENOM" id="CLU_3163984_0_0_9"/>
<reference evidence="1" key="1">
    <citation type="submission" date="2008-01" db="EMBL/GenBank/DDBJ databases">
        <authorList>
            <person name="Fulton L."/>
            <person name="Clifton S."/>
            <person name="Fulton B."/>
            <person name="Xu J."/>
            <person name="Minx P."/>
            <person name="Pepin K.H."/>
            <person name="Johnson M."/>
            <person name="Thiruvilangam P."/>
            <person name="Bhonagiri V."/>
            <person name="Nash W.E."/>
            <person name="Mardis E.R."/>
            <person name="Wilson R.K."/>
        </authorList>
    </citation>
    <scope>NUCLEOTIDE SEQUENCE [LARGE SCALE GENOMIC DNA]</scope>
    <source>
        <strain evidence="1">DSM 17244</strain>
    </source>
</reference>
<gene>
    <name evidence="1" type="ORF">ANASTE_00110</name>
</gene>
<name>B1C5X2_9FIRM</name>
<comment type="caution">
    <text evidence="1">The sequence shown here is derived from an EMBL/GenBank/DDBJ whole genome shotgun (WGS) entry which is preliminary data.</text>
</comment>
<evidence type="ECO:0000313" key="1">
    <source>
        <dbReference type="EMBL" id="EDS73541.1"/>
    </source>
</evidence>
<accession>B1C5X2</accession>
<evidence type="ECO:0000313" key="2">
    <source>
        <dbReference type="Proteomes" id="UP000005178"/>
    </source>
</evidence>
<proteinExistence type="predicted"/>
<protein>
    <submittedName>
        <fullName evidence="1">Uncharacterized protein</fullName>
    </submittedName>
</protein>
<dbReference type="AlphaFoldDB" id="B1C5X2"/>